<dbReference type="InterPro" id="IPR055123">
    <property type="entry name" value="SpnB-like_Rossmann"/>
</dbReference>
<dbReference type="InterPro" id="IPR009081">
    <property type="entry name" value="PP-bd_ACP"/>
</dbReference>
<dbReference type="InterPro" id="IPR036291">
    <property type="entry name" value="NAD(P)-bd_dom_sf"/>
</dbReference>
<evidence type="ECO:0000256" key="9">
    <source>
        <dbReference type="PROSITE-ProRule" id="PRU01363"/>
    </source>
</evidence>
<dbReference type="InterPro" id="IPR042104">
    <property type="entry name" value="PKS_dehydratase_sf"/>
</dbReference>
<dbReference type="FunFam" id="3.40.47.10:FF:000019">
    <property type="entry name" value="Polyketide synthase type I"/>
    <property type="match status" value="1"/>
</dbReference>
<evidence type="ECO:0000313" key="14">
    <source>
        <dbReference type="Proteomes" id="UP000503540"/>
    </source>
</evidence>
<gene>
    <name evidence="13" type="ORF">F5544_31990</name>
</gene>
<dbReference type="Gene3D" id="3.40.50.720">
    <property type="entry name" value="NAD(P)-binding Rossmann-like Domain"/>
    <property type="match status" value="2"/>
</dbReference>
<dbReference type="Pfam" id="PF21089">
    <property type="entry name" value="PKS_DH_N"/>
    <property type="match status" value="2"/>
</dbReference>
<evidence type="ECO:0000256" key="8">
    <source>
        <dbReference type="ARBA" id="ARBA00023315"/>
    </source>
</evidence>
<feature type="region of interest" description="C-terminal hotdog fold" evidence="9">
    <location>
        <begin position="374"/>
        <end position="508"/>
    </location>
</feature>
<dbReference type="SMART" id="SM00825">
    <property type="entry name" value="PKS_KS"/>
    <property type="match status" value="1"/>
</dbReference>
<dbReference type="PROSITE" id="PS52004">
    <property type="entry name" value="KS3_2"/>
    <property type="match status" value="1"/>
</dbReference>
<dbReference type="InterPro" id="IPR016035">
    <property type="entry name" value="Acyl_Trfase/lysoPLipase"/>
</dbReference>
<dbReference type="SMART" id="SM00823">
    <property type="entry name" value="PKS_PP"/>
    <property type="match status" value="2"/>
</dbReference>
<dbReference type="Gene3D" id="3.40.47.10">
    <property type="match status" value="1"/>
</dbReference>
<feature type="active site" description="Proton donor; for dehydratase activity" evidence="9">
    <location>
        <position position="2110"/>
    </location>
</feature>
<dbReference type="Pfam" id="PF00550">
    <property type="entry name" value="PP-binding"/>
    <property type="match status" value="2"/>
</dbReference>
<feature type="domain" description="Ketosynthase family 3 (KS3)" evidence="11">
    <location>
        <begin position="1027"/>
        <end position="1453"/>
    </location>
</feature>
<dbReference type="InterPro" id="IPR050091">
    <property type="entry name" value="PKS_NRPS_Biosynth_Enz"/>
</dbReference>
<keyword evidence="8" id="KW-0012">Acyltransferase</keyword>
<sequence>MQRLPEGGAMVAIQAAEAEVLPLLEAGVSLAAVNSPAGVVISGDEEPVGRIAAVFAEQGRRTKALAVSHAFHSARMEPMLESFAEVAGSMEFAEPRISFVSTVTGDDSVDVAGPGYWVGQVREPVRFADAVRRAESLGVTRFVELGPDAVLSALAADCVSSENVIMVPVLRADRDEAVTAISAATALWADGTELDMRALVPTARRIDLPTYPFQHNRFWLEGVSGGGDPAGLGQCPAEHPLLGAQLVLPGSGETVFTGRLSPSIQSWLAQHAVHGTAVLPGTAFVELALHAGGRLGCPAVGELTVEAPVVLPEQGGRQLQIVVGVPEEDGARPIAFYSREESEDDEWFRHATGRLDPAIQRPAAGPTSWPPQGATQLPTDDLYAELAVAGLDYGPVFRGVTAVWHSGAELFAEIELDEGTDVGAFGVHPALLDAALHPMSLLAADEQIRLPFSWTAVAVHTAGVRAARVRLRPRGENALAVDLFDADGAPVASVGALAVRPVAADQFTRAQDTLYRVEWIRLPSIDAAASDAVECTGLDRLTGAVPAAVGVRCPAGPVRTVTGQVLEWVREWLARKEFADSRLVMLTEGAVSVDGADVDPAQAAVWGLVRSAESEHPGRFVLVDGAEAGEWQRLIGFGETELAARDGMVWVPRLARVRAVATAETAPLDGTVVITGGTGALGAHVSEHLVTAHGARRLLLLSRRGERAPEAKELAARLTALGAEVRLVACDVADRDALGRAIAGETVTTVVHAAGVLDDGVIESMSPERLDSVLRAKAVAAWHLHELCPQAEFVLFSSAAGTLGSPGQANYAAANAFLDGLAQHRRAHGLPAVSLAWGLWETETGMGADGHRSGVAALSVDEGLRLLDTVMNSGMAVALPVKLELPGLRSRFGDQVPPLFRGLIPASSRRTAAGSGGAGRLRGLIAAADETEALRVVLDLVCGQVAGVLGHAGAAAVAADRSFQELGFDSLAALELRTALQTGTGLRLPSTLVFDYPTPVDLARHLLAELRDTARPTAVTTTTAVSDEPIAIVGMGCRFPGGVWSPEGLWGLVSEGREGISEFPDDRGWDVEGLFDPVPGRPGRSYTRHGGFLDQAAGFDAEFFRVSPREALAMDPQQRLLLEVSWETFERAGLDPTSLRGSRTGVFAGVMYHDYASRLGAVPEDVEGYLGVGNSGSVVSGRLAYVFGLEGPAVTVDTACSSSLVGLHLAVQSLRSGECDLALAGGVTVMATPDTFVDFSRQRGLAADGRCKSFSDDADGTSWAEGVGMLLVERLSDARANGHPILAVVRGSAVNQDGASNGLTAPNGPSQQRVIRAALAAAGLAASEVDAVEGHGTGTSLGDPIEAQALLATYGKDRSADHPLWLGSLKSNIGHAQAAAGVGGIIKMVQAMRFGVLPKTLHVDSPSSHVDWSSGAVSLLTEAQPWPETNRPRRAAVSSFGISGTNAHVILEQAPEPEPASEPVQPTGGADRVLPWLVSGRSAAAVAAQAARLRDWLMAEPEISAAQVAWSLATTRTAFGWRAAVVGTETQLREGISAIADGTIPTRSTGSDGKLAFLFTGQGSQRVGMGRELSKAFPVFASAFDEVCAEFDKHLDRPLREVIDSDPEALGRTEFAQCAIFAVEVALFELLRSWEITADVVIGHSIGEFAAAYVAGVLSMRDAVALVAARGRLMQRLPEGGAMVAIQAAEVEVVPLLVAGVSLAAVNSPAGVVISGDEEPVNRIAAVFAGQGRRTKSLAVSHAFHSARMEPMLESFAEVAGSLEFAEPRISFVSTVTGSSAEVADPRYWVGQVREPVRFADAVREAESLGVTRFVELGPDSVLTALAAESVSDANAVSVPVLRADRDETMTAITAATALWTDGVDVDMSAVIGGDRSQTVELPTYAFQHTRYWLEGVSAGGDPAGFGQRAAGHPLLGAQLVLPGSGETVFTGRLSLRTHSWLAEHAVHGTVLLPGTAFIELARHAGAQVGCPVIAGLTLELPLVLGDDPVDMHVTVATPDADGRRQVLVHSRSDGADADEPQSWLRHASGVLAPESIEPAPVPSWHTDTAEPLDLADLYTELAATGLEYGPLFQCLRAAWRAGSDVLAELALPENYEGATGFGMHPALVDSALHAIALGGFMEAATDAVRLPFAWSDVRLHAGGATRARLRITPAGPDAVSMSLFDDNGSPLLEIGMLEFRAVSADQLARADGGHRSMFALEWVPVPTGPAGPTPTWAVVGSDESALLPATGEHHATLSDLAESGVVPEVVLVSCQPESGVPQADYVHRALELVRTWLADDRFADSRMVLVTQGAVAVESPDPAQAAVWGLVRSAQSEHPGRFVLADITDTSMLPTALASDEPELAVRDGIVSAPRLTRARVRPAGSGLRAEGTVLVTGATGTLGAAVARHLITAHGARSLVLASRRGPDAPGAEQLRTELAELGAEVTMAACDVADRDALAGLLAGHEITAVVHTAGVLDDCTVTQLTAQRLDRVLRPKVDAALNLDELVDEGTQLVLFSSAAGTFGNPGQANYAAANAFLDAFAQRRHAAGRPTLSLAWGLWEAGLGAELDDRAQARMSASGVRALSDADGLELLDLALSGAEPLLLPVGLNVGAVLAAAGPGGIPPLLRGLVRAPIPHARAGHAELRQRLAEAGDEERAAIMLEFVRGRVAAVLGHAAAANIGPEQAFTELGFDSLAAVELRNQLVAAAGVPLPTTLVFDYPNSAAVADFLIGELATEPDAAGGVLADMERLIARLSANRPDAETAGQLRKQLQHALSILVSDADGAENLGERLDSASDEEMFEFIGKELGIS</sequence>
<keyword evidence="3" id="KW-0597">Phosphoprotein</keyword>
<dbReference type="InterPro" id="IPR006162">
    <property type="entry name" value="Ppantetheine_attach_site"/>
</dbReference>
<feature type="domain" description="Carrier" evidence="10">
    <location>
        <begin position="932"/>
        <end position="1010"/>
    </location>
</feature>
<dbReference type="InterPro" id="IPR020841">
    <property type="entry name" value="PKS_Beta-ketoAc_synthase_dom"/>
</dbReference>
<feature type="active site" description="Proton donor; for dehydratase activity" evidence="9">
    <location>
        <position position="433"/>
    </location>
</feature>
<dbReference type="InterPro" id="IPR049551">
    <property type="entry name" value="PKS_DH_C"/>
</dbReference>
<dbReference type="InterPro" id="IPR032821">
    <property type="entry name" value="PKS_assoc"/>
</dbReference>
<keyword evidence="2" id="KW-0596">Phosphopantetheine</keyword>
<evidence type="ECO:0000259" key="12">
    <source>
        <dbReference type="PROSITE" id="PS52019"/>
    </source>
</evidence>
<keyword evidence="6" id="KW-0443">Lipid metabolism</keyword>
<dbReference type="InterPro" id="IPR057326">
    <property type="entry name" value="KR_dom"/>
</dbReference>
<dbReference type="InterPro" id="IPR014043">
    <property type="entry name" value="Acyl_transferase_dom"/>
</dbReference>
<dbReference type="PROSITE" id="PS00012">
    <property type="entry name" value="PHOSPHOPANTETHEINE"/>
    <property type="match status" value="2"/>
</dbReference>
<dbReference type="Gene3D" id="1.10.1200.10">
    <property type="entry name" value="ACP-like"/>
    <property type="match status" value="2"/>
</dbReference>
<dbReference type="FunFam" id="1.10.1200.10:FF:000007">
    <property type="entry name" value="Probable polyketide synthase pks17"/>
    <property type="match status" value="2"/>
</dbReference>
<dbReference type="FunFam" id="3.40.366.10:FF:000002">
    <property type="entry name" value="Probable polyketide synthase 2"/>
    <property type="match status" value="1"/>
</dbReference>
<dbReference type="SUPFAM" id="SSF55048">
    <property type="entry name" value="Probable ACP-binding domain of malonyl-CoA ACP transacylase"/>
    <property type="match status" value="1"/>
</dbReference>
<evidence type="ECO:0000256" key="1">
    <source>
        <dbReference type="ARBA" id="ARBA00005189"/>
    </source>
</evidence>
<keyword evidence="14" id="KW-1185">Reference proteome</keyword>
<dbReference type="Pfam" id="PF00109">
    <property type="entry name" value="ketoacyl-synt"/>
    <property type="match status" value="1"/>
</dbReference>
<dbReference type="InterPro" id="IPR016036">
    <property type="entry name" value="Malonyl_transacylase_ACP-bd"/>
</dbReference>
<dbReference type="KEGG" id="nah:F5544_31990"/>
<dbReference type="InterPro" id="IPR013968">
    <property type="entry name" value="PKS_KR"/>
</dbReference>
<evidence type="ECO:0000259" key="11">
    <source>
        <dbReference type="PROSITE" id="PS52004"/>
    </source>
</evidence>
<evidence type="ECO:0000256" key="7">
    <source>
        <dbReference type="ARBA" id="ARBA00023268"/>
    </source>
</evidence>
<feature type="active site" description="Proton acceptor; for dehydratase activity" evidence="9">
    <location>
        <position position="271"/>
    </location>
</feature>
<dbReference type="SMART" id="SM00826">
    <property type="entry name" value="PKS_DH"/>
    <property type="match status" value="2"/>
</dbReference>
<dbReference type="InterPro" id="IPR020807">
    <property type="entry name" value="PKS_DH"/>
</dbReference>
<dbReference type="Proteomes" id="UP000503540">
    <property type="component" value="Chromosome"/>
</dbReference>
<feature type="region of interest" description="N-terminal hotdog fold" evidence="9">
    <location>
        <begin position="239"/>
        <end position="362"/>
    </location>
</feature>
<dbReference type="Pfam" id="PF22953">
    <property type="entry name" value="SpnB_Rossmann"/>
    <property type="match status" value="2"/>
</dbReference>
<accession>A0A6G9YMD4</accession>
<dbReference type="Pfam" id="PF14765">
    <property type="entry name" value="PS-DH"/>
    <property type="match status" value="2"/>
</dbReference>
<dbReference type="Pfam" id="PF08659">
    <property type="entry name" value="KR"/>
    <property type="match status" value="2"/>
</dbReference>
<feature type="region of interest" description="C-terminal hotdog fold" evidence="9">
    <location>
        <begin position="2050"/>
        <end position="2189"/>
    </location>
</feature>
<evidence type="ECO:0000256" key="2">
    <source>
        <dbReference type="ARBA" id="ARBA00022450"/>
    </source>
</evidence>
<dbReference type="SMART" id="SM00822">
    <property type="entry name" value="PKS_KR"/>
    <property type="match status" value="2"/>
</dbReference>
<dbReference type="Gene3D" id="3.30.70.3290">
    <property type="match status" value="2"/>
</dbReference>
<dbReference type="SUPFAM" id="SSF51735">
    <property type="entry name" value="NAD(P)-binding Rossmann-fold domains"/>
    <property type="match status" value="4"/>
</dbReference>
<dbReference type="SMART" id="SM01294">
    <property type="entry name" value="PKS_PP_betabranch"/>
    <property type="match status" value="2"/>
</dbReference>
<feature type="domain" description="Carrier" evidence="10">
    <location>
        <begin position="2643"/>
        <end position="2718"/>
    </location>
</feature>
<dbReference type="InterPro" id="IPR049552">
    <property type="entry name" value="PKS_DH_N"/>
</dbReference>
<dbReference type="CDD" id="cd00833">
    <property type="entry name" value="PKS"/>
    <property type="match status" value="1"/>
</dbReference>
<feature type="region of interest" description="N-terminal hotdog fold" evidence="9">
    <location>
        <begin position="1913"/>
        <end position="2039"/>
    </location>
</feature>
<dbReference type="Pfam" id="PF16197">
    <property type="entry name" value="KAsynt_C_assoc"/>
    <property type="match status" value="1"/>
</dbReference>
<evidence type="ECO:0000256" key="4">
    <source>
        <dbReference type="ARBA" id="ARBA00022679"/>
    </source>
</evidence>
<proteinExistence type="predicted"/>
<dbReference type="InterPro" id="IPR018201">
    <property type="entry name" value="Ketoacyl_synth_AS"/>
</dbReference>
<reference evidence="13 14" key="1">
    <citation type="journal article" date="2019" name="ACS Chem. Biol.">
        <title>Identification and Mobilization of a Cryptic Antibiotic Biosynthesis Gene Locus from a Human-Pathogenic Nocardia Isolate.</title>
        <authorList>
            <person name="Herisse M."/>
            <person name="Ishida K."/>
            <person name="Porter J.L."/>
            <person name="Howden B."/>
            <person name="Hertweck C."/>
            <person name="Stinear T.P."/>
            <person name="Pidot S.J."/>
        </authorList>
    </citation>
    <scope>NUCLEOTIDE SEQUENCE [LARGE SCALE GENOMIC DNA]</scope>
    <source>
        <strain evidence="13 14">AUSMDU00012717</strain>
    </source>
</reference>
<name>A0A6G9YMD4_9NOCA</name>
<dbReference type="InterPro" id="IPR036736">
    <property type="entry name" value="ACP-like_sf"/>
</dbReference>
<evidence type="ECO:0000313" key="13">
    <source>
        <dbReference type="EMBL" id="QIS14237.1"/>
    </source>
</evidence>
<dbReference type="InterPro" id="IPR001227">
    <property type="entry name" value="Ac_transferase_dom_sf"/>
</dbReference>
<dbReference type="Pfam" id="PF02801">
    <property type="entry name" value="Ketoacyl-synt_C"/>
    <property type="match status" value="1"/>
</dbReference>
<keyword evidence="5" id="KW-0276">Fatty acid metabolism</keyword>
<dbReference type="PANTHER" id="PTHR43775">
    <property type="entry name" value="FATTY ACID SYNTHASE"/>
    <property type="match status" value="1"/>
</dbReference>
<dbReference type="PROSITE" id="PS00606">
    <property type="entry name" value="KS3_1"/>
    <property type="match status" value="1"/>
</dbReference>
<dbReference type="GO" id="GO:0004315">
    <property type="term" value="F:3-oxoacyl-[acyl-carrier-protein] synthase activity"/>
    <property type="evidence" value="ECO:0007669"/>
    <property type="project" value="InterPro"/>
</dbReference>
<dbReference type="Pfam" id="PF00698">
    <property type="entry name" value="Acyl_transf_1"/>
    <property type="match status" value="2"/>
</dbReference>
<evidence type="ECO:0000256" key="3">
    <source>
        <dbReference type="ARBA" id="ARBA00022553"/>
    </source>
</evidence>
<dbReference type="PROSITE" id="PS52019">
    <property type="entry name" value="PKS_MFAS_DH"/>
    <property type="match status" value="2"/>
</dbReference>
<dbReference type="InterPro" id="IPR020806">
    <property type="entry name" value="PKS_PP-bd"/>
</dbReference>
<dbReference type="Gene3D" id="3.10.129.110">
    <property type="entry name" value="Polyketide synthase dehydratase"/>
    <property type="match status" value="2"/>
</dbReference>
<dbReference type="InterPro" id="IPR016039">
    <property type="entry name" value="Thiolase-like"/>
</dbReference>
<dbReference type="Gene3D" id="3.40.366.10">
    <property type="entry name" value="Malonyl-Coenzyme A Acyl Carrier Protein, domain 2"/>
    <property type="match status" value="2"/>
</dbReference>
<dbReference type="GO" id="GO:0031177">
    <property type="term" value="F:phosphopantetheine binding"/>
    <property type="evidence" value="ECO:0007669"/>
    <property type="project" value="InterPro"/>
</dbReference>
<evidence type="ECO:0000256" key="6">
    <source>
        <dbReference type="ARBA" id="ARBA00023098"/>
    </source>
</evidence>
<keyword evidence="7" id="KW-0511">Multifunctional enzyme</keyword>
<dbReference type="InterPro" id="IPR049900">
    <property type="entry name" value="PKS_mFAS_DH"/>
</dbReference>
<dbReference type="GO" id="GO:0004312">
    <property type="term" value="F:fatty acid synthase activity"/>
    <property type="evidence" value="ECO:0007669"/>
    <property type="project" value="TreeGrafter"/>
</dbReference>
<protein>
    <submittedName>
        <fullName evidence="13">SDR family NAD(P)-dependent oxidoreductase</fullName>
    </submittedName>
</protein>
<feature type="domain" description="PKS/mFAS DH" evidence="12">
    <location>
        <begin position="1913"/>
        <end position="2189"/>
    </location>
</feature>
<dbReference type="SMART" id="SM00827">
    <property type="entry name" value="PKS_AT"/>
    <property type="match status" value="2"/>
</dbReference>
<dbReference type="PROSITE" id="PS50075">
    <property type="entry name" value="CARRIER"/>
    <property type="match status" value="2"/>
</dbReference>
<evidence type="ECO:0000256" key="5">
    <source>
        <dbReference type="ARBA" id="ARBA00022832"/>
    </source>
</evidence>
<dbReference type="SUPFAM" id="SSF47336">
    <property type="entry name" value="ACP-like"/>
    <property type="match status" value="2"/>
</dbReference>
<dbReference type="InterPro" id="IPR014030">
    <property type="entry name" value="Ketoacyl_synth_N"/>
</dbReference>
<dbReference type="SUPFAM" id="SSF53901">
    <property type="entry name" value="Thiolase-like"/>
    <property type="match status" value="1"/>
</dbReference>
<dbReference type="SUPFAM" id="SSF52151">
    <property type="entry name" value="FabD/lysophospholipase-like"/>
    <property type="match status" value="2"/>
</dbReference>
<dbReference type="InterPro" id="IPR014031">
    <property type="entry name" value="Ketoacyl_synth_C"/>
</dbReference>
<organism evidence="13 14">
    <name type="scientific">Nocardia arthritidis</name>
    <dbReference type="NCBI Taxonomy" id="228602"/>
    <lineage>
        <taxon>Bacteria</taxon>
        <taxon>Bacillati</taxon>
        <taxon>Actinomycetota</taxon>
        <taxon>Actinomycetes</taxon>
        <taxon>Mycobacteriales</taxon>
        <taxon>Nocardiaceae</taxon>
        <taxon>Nocardia</taxon>
    </lineage>
</organism>
<dbReference type="CDD" id="cd08956">
    <property type="entry name" value="KR_3_FAS_SDR_x"/>
    <property type="match status" value="2"/>
</dbReference>
<dbReference type="EMBL" id="CP046172">
    <property type="protein sequence ID" value="QIS14237.1"/>
    <property type="molecule type" value="Genomic_DNA"/>
</dbReference>
<dbReference type="GO" id="GO:0006633">
    <property type="term" value="P:fatty acid biosynthetic process"/>
    <property type="evidence" value="ECO:0007669"/>
    <property type="project" value="InterPro"/>
</dbReference>
<evidence type="ECO:0000259" key="10">
    <source>
        <dbReference type="PROSITE" id="PS50075"/>
    </source>
</evidence>
<feature type="domain" description="PKS/mFAS DH" evidence="12">
    <location>
        <begin position="239"/>
        <end position="508"/>
    </location>
</feature>
<dbReference type="PANTHER" id="PTHR43775:SF51">
    <property type="entry name" value="INACTIVE PHENOLPHTHIOCEROL SYNTHESIS POLYKETIDE SYNTHASE TYPE I PKS1-RELATED"/>
    <property type="match status" value="1"/>
</dbReference>
<feature type="active site" description="Proton acceptor; for dehydratase activity" evidence="9">
    <location>
        <position position="1945"/>
    </location>
</feature>
<keyword evidence="4" id="KW-0808">Transferase</keyword>
<comment type="pathway">
    <text evidence="1">Lipid metabolism.</text>
</comment>